<keyword evidence="2" id="KW-1185">Reference proteome</keyword>
<reference evidence="1" key="1">
    <citation type="submission" date="2022-07" db="EMBL/GenBank/DDBJ databases">
        <title>Phylogenomic reconstructions and comparative analyses of Kickxellomycotina fungi.</title>
        <authorList>
            <person name="Reynolds N.K."/>
            <person name="Stajich J.E."/>
            <person name="Barry K."/>
            <person name="Grigoriev I.V."/>
            <person name="Crous P."/>
            <person name="Smith M.E."/>
        </authorList>
    </citation>
    <scope>NUCLEOTIDE SEQUENCE</scope>
    <source>
        <strain evidence="1">CBS 109366</strain>
    </source>
</reference>
<organism evidence="1 2">
    <name type="scientific">Coemansia nantahalensis</name>
    <dbReference type="NCBI Taxonomy" id="2789366"/>
    <lineage>
        <taxon>Eukaryota</taxon>
        <taxon>Fungi</taxon>
        <taxon>Fungi incertae sedis</taxon>
        <taxon>Zoopagomycota</taxon>
        <taxon>Kickxellomycotina</taxon>
        <taxon>Kickxellomycetes</taxon>
        <taxon>Kickxellales</taxon>
        <taxon>Kickxellaceae</taxon>
        <taxon>Coemansia</taxon>
    </lineage>
</organism>
<sequence length="205" mass="23113">MSPPERSPRRGPGRSRWDRSRSPHARGDRDSRQTRHDDRGRSSYSERRSPPRDEYGRSRPSADPHHQRQGYHSNDRTHERRGHPPRFESDGRGRRGPPDAEVLAARRAQRNEKAFSIWPASPTASADEEDRVEEERVIAQLQGKLDGAGDSADSLSDASSAASVSGSDSERDSRGHSSRKKRASSSRHGSRSGRRRSHSRHRSSR</sequence>
<accession>A0ACC1JUP0</accession>
<comment type="caution">
    <text evidence="1">The sequence shown here is derived from an EMBL/GenBank/DDBJ whole genome shotgun (WGS) entry which is preliminary data.</text>
</comment>
<dbReference type="EMBL" id="JANBUJ010001339">
    <property type="protein sequence ID" value="KAJ2767781.1"/>
    <property type="molecule type" value="Genomic_DNA"/>
</dbReference>
<feature type="non-terminal residue" evidence="1">
    <location>
        <position position="205"/>
    </location>
</feature>
<evidence type="ECO:0000313" key="1">
    <source>
        <dbReference type="EMBL" id="KAJ2767781.1"/>
    </source>
</evidence>
<gene>
    <name evidence="1" type="ORF">IWQ57_003809</name>
</gene>
<proteinExistence type="predicted"/>
<evidence type="ECO:0000313" key="2">
    <source>
        <dbReference type="Proteomes" id="UP001140234"/>
    </source>
</evidence>
<protein>
    <submittedName>
        <fullName evidence="1">Uncharacterized protein</fullName>
    </submittedName>
</protein>
<dbReference type="Proteomes" id="UP001140234">
    <property type="component" value="Unassembled WGS sequence"/>
</dbReference>
<name>A0ACC1JUP0_9FUNG</name>